<feature type="compositionally biased region" description="Low complexity" evidence="8">
    <location>
        <begin position="487"/>
        <end position="499"/>
    </location>
</feature>
<dbReference type="GO" id="GO:0000978">
    <property type="term" value="F:RNA polymerase II cis-regulatory region sequence-specific DNA binding"/>
    <property type="evidence" value="ECO:0007669"/>
    <property type="project" value="TreeGrafter"/>
</dbReference>
<dbReference type="Ensembl" id="ENSEEET00000021202.2">
    <property type="protein sequence ID" value="ENSEEEP00000020968.2"/>
    <property type="gene ID" value="ENSEEEG00000010223.2"/>
</dbReference>
<keyword evidence="6" id="KW-0539">Nucleus</keyword>
<dbReference type="PROSITE" id="PS00028">
    <property type="entry name" value="ZINC_FINGER_C2H2_1"/>
    <property type="match status" value="3"/>
</dbReference>
<evidence type="ECO:0000256" key="3">
    <source>
        <dbReference type="ARBA" id="ARBA00022737"/>
    </source>
</evidence>
<evidence type="ECO:0000256" key="2">
    <source>
        <dbReference type="ARBA" id="ARBA00022723"/>
    </source>
</evidence>
<reference evidence="11" key="2">
    <citation type="journal article" date="2017" name="Sci. Adv.">
        <title>A tail of two voltages: Proteomic comparison of the three electric organs of the electric eel.</title>
        <authorList>
            <person name="Traeger L.L."/>
            <person name="Sabat G."/>
            <person name="Barrett-Wilt G.A."/>
            <person name="Wells G.B."/>
            <person name="Sussman M.R."/>
        </authorList>
    </citation>
    <scope>NUCLEOTIDE SEQUENCE [LARGE SCALE GENOMIC DNA]</scope>
</reference>
<dbReference type="CTD" id="560787"/>
<dbReference type="GO" id="GO:0008270">
    <property type="term" value="F:zinc ion binding"/>
    <property type="evidence" value="ECO:0007669"/>
    <property type="project" value="UniProtKB-KW"/>
</dbReference>
<keyword evidence="11" id="KW-1185">Reference proteome</keyword>
<dbReference type="Pfam" id="PF00096">
    <property type="entry name" value="zf-C2H2"/>
    <property type="match status" value="3"/>
</dbReference>
<dbReference type="GeneTree" id="ENSGT00940000155982"/>
<evidence type="ECO:0000256" key="8">
    <source>
        <dbReference type="SAM" id="MobiDB-lite"/>
    </source>
</evidence>
<dbReference type="FunFam" id="3.30.160.60:FF:000134">
    <property type="entry name" value="Krueppel-like factor 11"/>
    <property type="match status" value="1"/>
</dbReference>
<feature type="compositionally biased region" description="Low complexity" evidence="8">
    <location>
        <begin position="126"/>
        <end position="135"/>
    </location>
</feature>
<accession>A0A4W4FAC3</accession>
<keyword evidence="3" id="KW-0677">Repeat</keyword>
<dbReference type="RefSeq" id="XP_026854702.1">
    <property type="nucleotide sequence ID" value="XM_026998901.2"/>
</dbReference>
<comment type="subcellular location">
    <subcellularLocation>
        <location evidence="1">Nucleus</location>
    </subcellularLocation>
</comment>
<evidence type="ECO:0000259" key="9">
    <source>
        <dbReference type="PROSITE" id="PS50157"/>
    </source>
</evidence>
<feature type="domain" description="C2H2-type" evidence="9">
    <location>
        <begin position="376"/>
        <end position="405"/>
    </location>
</feature>
<evidence type="ECO:0000256" key="6">
    <source>
        <dbReference type="ARBA" id="ARBA00023242"/>
    </source>
</evidence>
<dbReference type="GO" id="GO:0005634">
    <property type="term" value="C:nucleus"/>
    <property type="evidence" value="ECO:0007669"/>
    <property type="project" value="UniProtKB-SubCell"/>
</dbReference>
<evidence type="ECO:0000256" key="1">
    <source>
        <dbReference type="ARBA" id="ARBA00004123"/>
    </source>
</evidence>
<keyword evidence="5" id="KW-0862">Zinc</keyword>
<reference evidence="10" key="3">
    <citation type="submission" date="2020-05" db="EMBL/GenBank/DDBJ databases">
        <title>Electrophorus electricus (electric eel) genome, fEleEle1, primary haplotype.</title>
        <authorList>
            <person name="Myers G."/>
            <person name="Meyer A."/>
            <person name="Fedrigo O."/>
            <person name="Formenti G."/>
            <person name="Rhie A."/>
            <person name="Tracey A."/>
            <person name="Sims Y."/>
            <person name="Jarvis E.D."/>
        </authorList>
    </citation>
    <scope>NUCLEOTIDE SEQUENCE [LARGE SCALE GENOMIC DNA]</scope>
</reference>
<dbReference type="OMA" id="PRTIKAN"/>
<dbReference type="InterPro" id="IPR013087">
    <property type="entry name" value="Znf_C2H2_type"/>
</dbReference>
<reference evidence="10" key="4">
    <citation type="submission" date="2025-08" db="UniProtKB">
        <authorList>
            <consortium name="Ensembl"/>
        </authorList>
    </citation>
    <scope>IDENTIFICATION</scope>
</reference>
<dbReference type="PROSITE" id="PS50157">
    <property type="entry name" value="ZINC_FINGER_C2H2_2"/>
    <property type="match status" value="3"/>
</dbReference>
<dbReference type="FunFam" id="3.30.160.60:FF:000926">
    <property type="entry name" value="Kruppel like factor 13"/>
    <property type="match status" value="1"/>
</dbReference>
<dbReference type="PANTHER" id="PTHR23235:SF65">
    <property type="entry name" value="KRUEPPEL-LIKE FACTOR 11"/>
    <property type="match status" value="1"/>
</dbReference>
<feature type="region of interest" description="Disordered" evidence="8">
    <location>
        <begin position="126"/>
        <end position="165"/>
    </location>
</feature>
<reference evidence="10" key="5">
    <citation type="submission" date="2025-09" db="UniProtKB">
        <authorList>
            <consortium name="Ensembl"/>
        </authorList>
    </citation>
    <scope>IDENTIFICATION</scope>
</reference>
<organism evidence="10 11">
    <name type="scientific">Electrophorus electricus</name>
    <name type="common">Electric eel</name>
    <name type="synonym">Gymnotus electricus</name>
    <dbReference type="NCBI Taxonomy" id="8005"/>
    <lineage>
        <taxon>Eukaryota</taxon>
        <taxon>Metazoa</taxon>
        <taxon>Chordata</taxon>
        <taxon>Craniata</taxon>
        <taxon>Vertebrata</taxon>
        <taxon>Euteleostomi</taxon>
        <taxon>Actinopterygii</taxon>
        <taxon>Neopterygii</taxon>
        <taxon>Teleostei</taxon>
        <taxon>Ostariophysi</taxon>
        <taxon>Gymnotiformes</taxon>
        <taxon>Gymnotoidei</taxon>
        <taxon>Gymnotidae</taxon>
        <taxon>Electrophorus</taxon>
    </lineage>
</organism>
<dbReference type="GO" id="GO:0000981">
    <property type="term" value="F:DNA-binding transcription factor activity, RNA polymerase II-specific"/>
    <property type="evidence" value="ECO:0007669"/>
    <property type="project" value="TreeGrafter"/>
</dbReference>
<dbReference type="AlphaFoldDB" id="A0A4W4FAC3"/>
<evidence type="ECO:0000256" key="4">
    <source>
        <dbReference type="ARBA" id="ARBA00022771"/>
    </source>
</evidence>
<dbReference type="FunFam" id="3.30.160.60:FF:000018">
    <property type="entry name" value="Krueppel-like factor 15"/>
    <property type="match status" value="1"/>
</dbReference>
<reference evidence="11" key="1">
    <citation type="journal article" date="2014" name="Science">
        <title>Nonhuman genetics. Genomic basis for the convergent evolution of electric organs.</title>
        <authorList>
            <person name="Gallant J.R."/>
            <person name="Traeger L.L."/>
            <person name="Volkening J.D."/>
            <person name="Moffett H."/>
            <person name="Chen P.H."/>
            <person name="Novina C.D."/>
            <person name="Phillips G.N.Jr."/>
            <person name="Anand R."/>
            <person name="Wells G.B."/>
            <person name="Pinch M."/>
            <person name="Guth R."/>
            <person name="Unguez G.A."/>
            <person name="Albert J.S."/>
            <person name="Zakon H.H."/>
            <person name="Samanta M.P."/>
            <person name="Sussman M.R."/>
        </authorList>
    </citation>
    <scope>NUCLEOTIDE SEQUENCE [LARGE SCALE GENOMIC DNA]</scope>
</reference>
<dbReference type="Proteomes" id="UP000314983">
    <property type="component" value="Chromosome 3"/>
</dbReference>
<dbReference type="STRING" id="8005.ENSEEEP00000020968"/>
<keyword evidence="2" id="KW-0479">Metal-binding</keyword>
<dbReference type="SUPFAM" id="SSF57667">
    <property type="entry name" value="beta-beta-alpha zinc fingers"/>
    <property type="match status" value="2"/>
</dbReference>
<evidence type="ECO:0000256" key="5">
    <source>
        <dbReference type="ARBA" id="ARBA00022833"/>
    </source>
</evidence>
<dbReference type="Gene3D" id="3.30.160.60">
    <property type="entry name" value="Classic Zinc Finger"/>
    <property type="match status" value="3"/>
</dbReference>
<dbReference type="KEGG" id="eee:113570485"/>
<evidence type="ECO:0000313" key="10">
    <source>
        <dbReference type="Ensembl" id="ENSEEEP00000020968.2"/>
    </source>
</evidence>
<dbReference type="CDD" id="cd21584">
    <property type="entry name" value="KLF11_N"/>
    <property type="match status" value="1"/>
</dbReference>
<feature type="region of interest" description="Disordered" evidence="8">
    <location>
        <begin position="177"/>
        <end position="258"/>
    </location>
</feature>
<name>A0A4W4FAC3_ELEEL</name>
<sequence>MLRMPTSAQDSGQVHLVDICEVMMERNRQESVKSCPSSLEYHDLEAAEALVCMSSWVQGSHKPRPLTPTSDSCDSLSLHPETLESPRDLVSLSSLCMTPPHSPSFAETSTTSSILTTMPALPGLGLKPSSLPSNGAVTQSGLHGGSTTLLPSSVQPPPVESSAPCRAMATSVIRHTADTSVDHHIPSLTPGQERPCPSESPDQHPELSSASKAQLAILTETQKRSSPQATAEGKGTASSPCSASPPTPVSQASQSIPQSPISNPPVLCQVFPVNGQTGIISAFVQTHVQMQATGPKPILPQSSSFSQPLLMGPPVAQGTVMFVVPQAPVSQAPTCQQNVVTVGNTKLLPLAPAPVYMPSGQSGGAVQTDFSRRRNYVCSFPGCKKTYFKSSHLKAHLRTHTGEKPFSCHWEGCDKKFARSDELSRHRRTHTGEKKFVCLVCDRRFMRSDHLTKHARRHMTTKRSAAWPTETRQLNKMASSQTPSTQSSLALSVLVPAST</sequence>
<dbReference type="GeneID" id="113570485"/>
<feature type="region of interest" description="Disordered" evidence="8">
    <location>
        <begin position="455"/>
        <end position="499"/>
    </location>
</feature>
<feature type="compositionally biased region" description="Low complexity" evidence="8">
    <location>
        <begin position="249"/>
        <end position="258"/>
    </location>
</feature>
<feature type="compositionally biased region" description="Polar residues" evidence="8">
    <location>
        <begin position="470"/>
        <end position="486"/>
    </location>
</feature>
<feature type="domain" description="C2H2-type" evidence="9">
    <location>
        <begin position="406"/>
        <end position="435"/>
    </location>
</feature>
<keyword evidence="4 7" id="KW-0863">Zinc-finger</keyword>
<feature type="domain" description="C2H2-type" evidence="9">
    <location>
        <begin position="436"/>
        <end position="463"/>
    </location>
</feature>
<dbReference type="PANTHER" id="PTHR23235">
    <property type="entry name" value="KRUEPPEL-LIKE TRANSCRIPTION FACTOR"/>
    <property type="match status" value="1"/>
</dbReference>
<dbReference type="InterPro" id="IPR036236">
    <property type="entry name" value="Znf_C2H2_sf"/>
</dbReference>
<dbReference type="SMART" id="SM00355">
    <property type="entry name" value="ZnF_C2H2"/>
    <property type="match status" value="3"/>
</dbReference>
<protein>
    <recommendedName>
        <fullName evidence="9">C2H2-type domain-containing protein</fullName>
    </recommendedName>
</protein>
<proteinExistence type="predicted"/>
<gene>
    <name evidence="10" type="primary">klf11a</name>
</gene>
<evidence type="ECO:0000313" key="11">
    <source>
        <dbReference type="Proteomes" id="UP000314983"/>
    </source>
</evidence>
<evidence type="ECO:0000256" key="7">
    <source>
        <dbReference type="PROSITE-ProRule" id="PRU00042"/>
    </source>
</evidence>